<name>A0A4P9ZRL4_9FUNG</name>
<keyword evidence="2" id="KW-1185">Reference proteome</keyword>
<dbReference type="AlphaFoldDB" id="A0A4P9ZRL4"/>
<reference evidence="2" key="1">
    <citation type="journal article" date="2018" name="Nat. Microbiol.">
        <title>Leveraging single-cell genomics to expand the fungal tree of life.</title>
        <authorList>
            <person name="Ahrendt S.R."/>
            <person name="Quandt C.A."/>
            <person name="Ciobanu D."/>
            <person name="Clum A."/>
            <person name="Salamov A."/>
            <person name="Andreopoulos B."/>
            <person name="Cheng J.F."/>
            <person name="Woyke T."/>
            <person name="Pelin A."/>
            <person name="Henrissat B."/>
            <person name="Reynolds N.K."/>
            <person name="Benny G.L."/>
            <person name="Smith M.E."/>
            <person name="James T.Y."/>
            <person name="Grigoriev I.V."/>
        </authorList>
    </citation>
    <scope>NUCLEOTIDE SEQUENCE [LARGE SCALE GENOMIC DNA]</scope>
    <source>
        <strain evidence="2">RSA 468</strain>
    </source>
</reference>
<evidence type="ECO:0000313" key="2">
    <source>
        <dbReference type="Proteomes" id="UP000268162"/>
    </source>
</evidence>
<organism evidence="1 2">
    <name type="scientific">Dimargaris cristalligena</name>
    <dbReference type="NCBI Taxonomy" id="215637"/>
    <lineage>
        <taxon>Eukaryota</taxon>
        <taxon>Fungi</taxon>
        <taxon>Fungi incertae sedis</taxon>
        <taxon>Zoopagomycota</taxon>
        <taxon>Kickxellomycotina</taxon>
        <taxon>Dimargaritomycetes</taxon>
        <taxon>Dimargaritales</taxon>
        <taxon>Dimargaritaceae</taxon>
        <taxon>Dimargaris</taxon>
    </lineage>
</organism>
<dbReference type="Proteomes" id="UP000268162">
    <property type="component" value="Unassembled WGS sequence"/>
</dbReference>
<gene>
    <name evidence="1" type="ORF">BJ085DRAFT_40656</name>
</gene>
<evidence type="ECO:0000313" key="1">
    <source>
        <dbReference type="EMBL" id="RKP36047.1"/>
    </source>
</evidence>
<protein>
    <submittedName>
        <fullName evidence="1">Uncharacterized protein</fullName>
    </submittedName>
</protein>
<dbReference type="EMBL" id="ML002728">
    <property type="protein sequence ID" value="RKP36047.1"/>
    <property type="molecule type" value="Genomic_DNA"/>
</dbReference>
<proteinExistence type="predicted"/>
<sequence>MVTSQLASPKGQNKSVRLALQVPGQLFRSRPATLLRGQHTWASRSRAPGNQPGPAPVALPFGVYMESSRKPTPVTHPPLDFHLAPPVYPAQAPALWQELFAHNWLMDRVAPQRIPLTASEARFYKRQRAAIPTAPTPADCVLPTLLNDTSPLWPALSLGPTPRPRTLPLISSDRELFRRRENLDQVTNYGRYLEDPYYRSLRFFNKSDFLGNLCTWSPMAPWFNELFVYTLTQAIRHQDIWTFNVLADHLRALVAKGPRDRLPKLIPSCKALLKHLASQKDVGPFQDFLNQMLNAGFRVDECTLSHLLLLLVRAQLYPAVVHFLHGLDPCGPKPSIAAINSWLQTILLQTPSHQHIGALCQVLIERYPPRDFSGQFLPDRYQINGATLGILLQACNTRNQIRSVWLLICQLRVLRPSNALLDSPACQRELLRACVRAEGSFNGSLASNFMETAQCRQIRPNLFNATSSKQVPAVLAALLSPSAQSQVEATGVLASWRPSPSLQLDFLRARRTFLTWAEIKQIKAQLTLTQPRLDLGIIAGLWVAIIHDYKITQTRILRRSTREAQRREAIWRETLQRPSLNVTTPSFSTLFKQRRSDFMQKFVYTAQLRRTKQSRDHPTVTTIHSQLALRGALVTQLWKLGLQLAVRLHSPFANPTPAARQATSSASWAHFGEMIEALSIVSDTPARPARKPVAQASTVPNPTMAPLPMYFILTYIRSLGALGAPQWLEGFTNELSSHLDDSTRTGWWSNAPVFKPRVFRCILVAAWTSTRGRDLDLVWRIFQQLYQFYSDHHKQTSPSSAYSGGMTDPVHSGQLDRPAAWLVGLAARTTDSHLSLATVHKTVTWLLQAGITFDPEELNGLLVRIGNQIYNSHSITPSSGHLNGPRDDLPSTPDAVLQWAHTIVYLMAELNTPAQFEDMCRNLESASLK</sequence>
<accession>A0A4P9ZRL4</accession>